<keyword evidence="2" id="KW-1185">Reference proteome</keyword>
<evidence type="ECO:0000313" key="1">
    <source>
        <dbReference type="EMBL" id="KAI4870436.1"/>
    </source>
</evidence>
<protein>
    <submittedName>
        <fullName evidence="1">Ppx/GppA phosphatase</fullName>
    </submittedName>
</protein>
<evidence type="ECO:0000313" key="2">
    <source>
        <dbReference type="Proteomes" id="UP001497700"/>
    </source>
</evidence>
<reference evidence="1 2" key="1">
    <citation type="journal article" date="2022" name="New Phytol.">
        <title>Ecological generalism drives hyperdiversity of secondary metabolite gene clusters in xylarialean endophytes.</title>
        <authorList>
            <person name="Franco M.E.E."/>
            <person name="Wisecaver J.H."/>
            <person name="Arnold A.E."/>
            <person name="Ju Y.M."/>
            <person name="Slot J.C."/>
            <person name="Ahrendt S."/>
            <person name="Moore L.P."/>
            <person name="Eastman K.E."/>
            <person name="Scott K."/>
            <person name="Konkel Z."/>
            <person name="Mondo S.J."/>
            <person name="Kuo A."/>
            <person name="Hayes R.D."/>
            <person name="Haridas S."/>
            <person name="Andreopoulos B."/>
            <person name="Riley R."/>
            <person name="LaButti K."/>
            <person name="Pangilinan J."/>
            <person name="Lipzen A."/>
            <person name="Amirebrahimi M."/>
            <person name="Yan J."/>
            <person name="Adam C."/>
            <person name="Keymanesh K."/>
            <person name="Ng V."/>
            <person name="Louie K."/>
            <person name="Northen T."/>
            <person name="Drula E."/>
            <person name="Henrissat B."/>
            <person name="Hsieh H.M."/>
            <person name="Youens-Clark K."/>
            <person name="Lutzoni F."/>
            <person name="Miadlikowska J."/>
            <person name="Eastwood D.C."/>
            <person name="Hamelin R.C."/>
            <person name="Grigoriev I.V."/>
            <person name="U'Ren J.M."/>
        </authorList>
    </citation>
    <scope>NUCLEOTIDE SEQUENCE [LARGE SCALE GENOMIC DNA]</scope>
    <source>
        <strain evidence="1 2">CBS 119005</strain>
    </source>
</reference>
<name>A0ACB9ZFR6_9PEZI</name>
<organism evidence="1 2">
    <name type="scientific">Hypoxylon rubiginosum</name>
    <dbReference type="NCBI Taxonomy" id="110542"/>
    <lineage>
        <taxon>Eukaryota</taxon>
        <taxon>Fungi</taxon>
        <taxon>Dikarya</taxon>
        <taxon>Ascomycota</taxon>
        <taxon>Pezizomycotina</taxon>
        <taxon>Sordariomycetes</taxon>
        <taxon>Xylariomycetidae</taxon>
        <taxon>Xylariales</taxon>
        <taxon>Hypoxylaceae</taxon>
        <taxon>Hypoxylon</taxon>
    </lineage>
</organism>
<proteinExistence type="predicted"/>
<accession>A0ACB9ZFR6</accession>
<dbReference type="Proteomes" id="UP001497700">
    <property type="component" value="Unassembled WGS sequence"/>
</dbReference>
<comment type="caution">
    <text evidence="1">The sequence shown here is derived from an EMBL/GenBank/DDBJ whole genome shotgun (WGS) entry which is preliminary data.</text>
</comment>
<sequence length="585" mass="63310">MASPTDIITLENFASKMPPWEPNLPNHLYALVDMGSNGIRFSISDLSPPKTRLLRCLYRERAAISLFDALNTSSSSGPLVFPPDVITQVSRTLARFKSIADEYGVPTGHISVLATEAMRKAGNAASMLDAILEASGLGVHVLAPEVETLFGAMGARSGFTSVNGLFLDLGGGSVQMTYLNSSVDGYEMAAAQSGKSLPFGAAKLIRILEDGETEARASAVNTLQEGMRDAFAKLQQQFPSLRDTQTNEGTTGIDIYLCGGGFRGYGSILMHTDAIQPYPIPTIGAYTVHGSFFSRTKAMRQINGEYDNKIFGMSKRRRQQFPAIATVVEALIDAIPQVRTATFCSGGNREGALFMKLPKAMRGENPLPLLHQVSDKMELEILQSIMDIVQSSLPTNVDFSSIPTVFTLGLGRLFVSSIWAHAGEPSDANTAFELHQAVTRDPSAPSFTHLARAILGLTLCSRWGAGLGPIDTLLYANLRKLASRENPQANFWAEYVGAVAGLVAMICPTKPSTSDKLQKILRLSSILKNGKTKEKLQLVISLSPAARQALDFQDLGGLFKNVGRYQDEADTTGRKVEIAVEKFEF</sequence>
<dbReference type="EMBL" id="MU393424">
    <property type="protein sequence ID" value="KAI4870436.1"/>
    <property type="molecule type" value="Genomic_DNA"/>
</dbReference>
<gene>
    <name evidence="1" type="ORF">F4820DRAFT_255800</name>
</gene>